<keyword evidence="2" id="KW-0378">Hydrolase</keyword>
<keyword evidence="3" id="KW-1185">Reference proteome</keyword>
<dbReference type="SUPFAM" id="SSF53474">
    <property type="entry name" value="alpha/beta-Hydrolases"/>
    <property type="match status" value="1"/>
</dbReference>
<dbReference type="GO" id="GO:0016787">
    <property type="term" value="F:hydrolase activity"/>
    <property type="evidence" value="ECO:0007669"/>
    <property type="project" value="UniProtKB-KW"/>
</dbReference>
<name>A0A5C6ZPI3_9FLAO</name>
<evidence type="ECO:0000259" key="1">
    <source>
        <dbReference type="Pfam" id="PF12146"/>
    </source>
</evidence>
<accession>A0A5C6ZPI3</accession>
<dbReference type="InterPro" id="IPR022742">
    <property type="entry name" value="Hydrolase_4"/>
</dbReference>
<sequence>MTDKKKPVQVLLVPKYILRIGKILTAISPFIASRFAARLFLTPFKYKIPEREKEMDTNSIQESIHVPSINREIVVYHYGKAKHKVLLIHGWSGTGTQMALIAKKLVEKGFEVITFDAPAHGKAPGKISMMPFFIESIHHLEKIFGPFHAAIGHSLGGMSILKAVKDGLSLNKLVVIGTANSVTHITKDFAQNMQLNDEVAKKMKSYFDSKFGEDMDNYSGAFSAEAVKIPTLVIHDEDDVDVHVSSAYEISKNLHDSQLFITEGLGHRKILGDSEVINKITTFITV</sequence>
<dbReference type="PANTHER" id="PTHR43433">
    <property type="entry name" value="HYDROLASE, ALPHA/BETA FOLD FAMILY PROTEIN"/>
    <property type="match status" value="1"/>
</dbReference>
<dbReference type="InterPro" id="IPR029058">
    <property type="entry name" value="AB_hydrolase_fold"/>
</dbReference>
<dbReference type="RefSeq" id="WP_146934071.1">
    <property type="nucleotide sequence ID" value="NZ_VORY01000023.1"/>
</dbReference>
<dbReference type="EMBL" id="VORY01000023">
    <property type="protein sequence ID" value="TXD92308.1"/>
    <property type="molecule type" value="Genomic_DNA"/>
</dbReference>
<gene>
    <name evidence="2" type="ORF">ES724_14295</name>
</gene>
<comment type="caution">
    <text evidence="2">The sequence shown here is derived from an EMBL/GenBank/DDBJ whole genome shotgun (WGS) entry which is preliminary data.</text>
</comment>
<dbReference type="Pfam" id="PF12146">
    <property type="entry name" value="Hydrolase_4"/>
    <property type="match status" value="1"/>
</dbReference>
<dbReference type="AlphaFoldDB" id="A0A5C6ZPI3"/>
<dbReference type="OrthoDB" id="9785847at2"/>
<evidence type="ECO:0000313" key="2">
    <source>
        <dbReference type="EMBL" id="TXD92308.1"/>
    </source>
</evidence>
<dbReference type="InterPro" id="IPR050471">
    <property type="entry name" value="AB_hydrolase"/>
</dbReference>
<feature type="domain" description="Serine aminopeptidase S33" evidence="1">
    <location>
        <begin position="80"/>
        <end position="190"/>
    </location>
</feature>
<proteinExistence type="predicted"/>
<protein>
    <submittedName>
        <fullName evidence="2">Alpha/beta hydrolase</fullName>
    </submittedName>
</protein>
<dbReference type="Gene3D" id="3.40.50.1820">
    <property type="entry name" value="alpha/beta hydrolase"/>
    <property type="match status" value="1"/>
</dbReference>
<reference evidence="2 3" key="1">
    <citation type="submission" date="2019-08" db="EMBL/GenBank/DDBJ databases">
        <title>Genome sequence of Gillisia hiemivivida IC154 (type strain).</title>
        <authorList>
            <person name="Bowman J.P."/>
        </authorList>
    </citation>
    <scope>NUCLEOTIDE SEQUENCE [LARGE SCALE GENOMIC DNA]</scope>
    <source>
        <strain evidence="2 3">IC154</strain>
    </source>
</reference>
<dbReference type="PANTHER" id="PTHR43433:SF1">
    <property type="entry name" value="BLL5160 PROTEIN"/>
    <property type="match status" value="1"/>
</dbReference>
<dbReference type="Proteomes" id="UP000321367">
    <property type="component" value="Unassembled WGS sequence"/>
</dbReference>
<evidence type="ECO:0000313" key="3">
    <source>
        <dbReference type="Proteomes" id="UP000321367"/>
    </source>
</evidence>
<organism evidence="2 3">
    <name type="scientific">Gillisia hiemivivida</name>
    <dbReference type="NCBI Taxonomy" id="291190"/>
    <lineage>
        <taxon>Bacteria</taxon>
        <taxon>Pseudomonadati</taxon>
        <taxon>Bacteroidota</taxon>
        <taxon>Flavobacteriia</taxon>
        <taxon>Flavobacteriales</taxon>
        <taxon>Flavobacteriaceae</taxon>
        <taxon>Gillisia</taxon>
    </lineage>
</organism>